<dbReference type="GO" id="GO:0032259">
    <property type="term" value="P:methylation"/>
    <property type="evidence" value="ECO:0007669"/>
    <property type="project" value="UniProtKB-KW"/>
</dbReference>
<dbReference type="RefSeq" id="WP_144682249.1">
    <property type="nucleotide sequence ID" value="NZ_VLLC01000003.1"/>
</dbReference>
<evidence type="ECO:0000313" key="8">
    <source>
        <dbReference type="Proteomes" id="UP000318307"/>
    </source>
</evidence>
<gene>
    <name evidence="6" type="primary">prmA</name>
    <name evidence="7" type="ORF">LZ24_00635</name>
</gene>
<evidence type="ECO:0000256" key="5">
    <source>
        <dbReference type="ARBA" id="ARBA00022691"/>
    </source>
</evidence>
<comment type="function">
    <text evidence="6">Methylates ribosomal protein L11.</text>
</comment>
<accession>A0A562S329</accession>
<keyword evidence="3 6" id="KW-0489">Methyltransferase</keyword>
<evidence type="ECO:0000256" key="3">
    <source>
        <dbReference type="ARBA" id="ARBA00022603"/>
    </source>
</evidence>
<dbReference type="Proteomes" id="UP000318307">
    <property type="component" value="Unassembled WGS sequence"/>
</dbReference>
<proteinExistence type="inferred from homology"/>
<keyword evidence="7" id="KW-0687">Ribonucleoprotein</keyword>
<evidence type="ECO:0000313" key="7">
    <source>
        <dbReference type="EMBL" id="TWI75588.1"/>
    </source>
</evidence>
<dbReference type="PANTHER" id="PTHR43648">
    <property type="entry name" value="ELECTRON TRANSFER FLAVOPROTEIN BETA SUBUNIT LYSINE METHYLTRANSFERASE"/>
    <property type="match status" value="1"/>
</dbReference>
<dbReference type="GO" id="GO:0016279">
    <property type="term" value="F:protein-lysine N-methyltransferase activity"/>
    <property type="evidence" value="ECO:0007669"/>
    <property type="project" value="RHEA"/>
</dbReference>
<dbReference type="HAMAP" id="MF_00735">
    <property type="entry name" value="Methyltr_PrmA"/>
    <property type="match status" value="1"/>
</dbReference>
<keyword evidence="8" id="KW-1185">Reference proteome</keyword>
<keyword evidence="2 6" id="KW-0963">Cytoplasm</keyword>
<dbReference type="EC" id="2.1.1.-" evidence="6"/>
<dbReference type="Pfam" id="PF06325">
    <property type="entry name" value="PrmA"/>
    <property type="match status" value="1"/>
</dbReference>
<evidence type="ECO:0000256" key="2">
    <source>
        <dbReference type="ARBA" id="ARBA00022490"/>
    </source>
</evidence>
<name>A0A562S329_9BACT</name>
<feature type="binding site" evidence="6">
    <location>
        <position position="176"/>
    </location>
    <ligand>
        <name>S-adenosyl-L-methionine</name>
        <dbReference type="ChEBI" id="CHEBI:59789"/>
    </ligand>
</feature>
<feature type="binding site" evidence="6">
    <location>
        <position position="155"/>
    </location>
    <ligand>
        <name>S-adenosyl-L-methionine</name>
        <dbReference type="ChEBI" id="CHEBI:59789"/>
    </ligand>
</feature>
<feature type="binding site" evidence="6">
    <location>
        <position position="242"/>
    </location>
    <ligand>
        <name>S-adenosyl-L-methionine</name>
        <dbReference type="ChEBI" id="CHEBI:59789"/>
    </ligand>
</feature>
<evidence type="ECO:0000256" key="4">
    <source>
        <dbReference type="ARBA" id="ARBA00022679"/>
    </source>
</evidence>
<dbReference type="InterPro" id="IPR004498">
    <property type="entry name" value="Ribosomal_PrmA_MeTrfase"/>
</dbReference>
<dbReference type="PIRSF" id="PIRSF000401">
    <property type="entry name" value="RPL11_MTase"/>
    <property type="match status" value="1"/>
</dbReference>
<dbReference type="EMBL" id="VLLC01000003">
    <property type="protein sequence ID" value="TWI75588.1"/>
    <property type="molecule type" value="Genomic_DNA"/>
</dbReference>
<keyword evidence="4 6" id="KW-0808">Transferase</keyword>
<dbReference type="InterPro" id="IPR050078">
    <property type="entry name" value="Ribosomal_L11_MeTrfase_PrmA"/>
</dbReference>
<keyword evidence="5 6" id="KW-0949">S-adenosyl-L-methionine</keyword>
<comment type="caution">
    <text evidence="7">The sequence shown here is derived from an EMBL/GenBank/DDBJ whole genome shotgun (WGS) entry which is preliminary data.</text>
</comment>
<comment type="catalytic activity">
    <reaction evidence="6">
        <text>L-lysyl-[protein] + 3 S-adenosyl-L-methionine = N(6),N(6),N(6)-trimethyl-L-lysyl-[protein] + 3 S-adenosyl-L-homocysteine + 3 H(+)</text>
        <dbReference type="Rhea" id="RHEA:54192"/>
        <dbReference type="Rhea" id="RHEA-COMP:9752"/>
        <dbReference type="Rhea" id="RHEA-COMP:13826"/>
        <dbReference type="ChEBI" id="CHEBI:15378"/>
        <dbReference type="ChEBI" id="CHEBI:29969"/>
        <dbReference type="ChEBI" id="CHEBI:57856"/>
        <dbReference type="ChEBI" id="CHEBI:59789"/>
        <dbReference type="ChEBI" id="CHEBI:61961"/>
    </reaction>
</comment>
<feature type="binding site" evidence="6">
    <location>
        <position position="198"/>
    </location>
    <ligand>
        <name>S-adenosyl-L-methionine</name>
        <dbReference type="ChEBI" id="CHEBI:59789"/>
    </ligand>
</feature>
<dbReference type="Gene3D" id="3.40.50.150">
    <property type="entry name" value="Vaccinia Virus protein VP39"/>
    <property type="match status" value="1"/>
</dbReference>
<dbReference type="PANTHER" id="PTHR43648:SF1">
    <property type="entry name" value="ELECTRON TRANSFER FLAVOPROTEIN BETA SUBUNIT LYSINE METHYLTRANSFERASE"/>
    <property type="match status" value="1"/>
</dbReference>
<reference evidence="7 8" key="1">
    <citation type="submission" date="2019-07" db="EMBL/GenBank/DDBJ databases">
        <title>Genome sequencing of 100 strains of the haloalkaliphilic chemolithoautotrophic sulfur-oxidizing bacterium Thioalkalivibrio.</title>
        <authorList>
            <person name="Muyzer G."/>
        </authorList>
    </citation>
    <scope>NUCLEOTIDE SEQUENCE [LARGE SCALE GENOMIC DNA]</scope>
    <source>
        <strain evidence="7 8">ASO4-4</strain>
    </source>
</reference>
<organism evidence="7 8">
    <name type="scientific">Desulfobotulus alkaliphilus</name>
    <dbReference type="NCBI Taxonomy" id="622671"/>
    <lineage>
        <taxon>Bacteria</taxon>
        <taxon>Pseudomonadati</taxon>
        <taxon>Thermodesulfobacteriota</taxon>
        <taxon>Desulfobacteria</taxon>
        <taxon>Desulfobacterales</taxon>
        <taxon>Desulfobacteraceae</taxon>
        <taxon>Desulfobotulus</taxon>
    </lineage>
</organism>
<comment type="subcellular location">
    <subcellularLocation>
        <location evidence="6">Cytoplasm</location>
    </subcellularLocation>
</comment>
<dbReference type="AlphaFoldDB" id="A0A562S329"/>
<dbReference type="GO" id="GO:0005840">
    <property type="term" value="C:ribosome"/>
    <property type="evidence" value="ECO:0007669"/>
    <property type="project" value="UniProtKB-KW"/>
</dbReference>
<dbReference type="InterPro" id="IPR029063">
    <property type="entry name" value="SAM-dependent_MTases_sf"/>
</dbReference>
<comment type="similarity">
    <text evidence="1 6">Belongs to the methyltransferase superfamily. PrmA family.</text>
</comment>
<dbReference type="SUPFAM" id="SSF53335">
    <property type="entry name" value="S-adenosyl-L-methionine-dependent methyltransferases"/>
    <property type="match status" value="1"/>
</dbReference>
<dbReference type="NCBIfam" id="TIGR00406">
    <property type="entry name" value="prmA"/>
    <property type="match status" value="1"/>
</dbReference>
<protein>
    <recommendedName>
        <fullName evidence="6">Ribosomal protein L11 methyltransferase</fullName>
        <shortName evidence="6">L11 Mtase</shortName>
        <ecNumber evidence="6">2.1.1.-</ecNumber>
    </recommendedName>
</protein>
<sequence>MKWIALKIIFEGENPAMMEDLLAAVFADHGISGVSIDQPDLEPEEGWGDDALPKPEFPAVTGYIPKNGDAEKRMDAIVKEASELALAFGFSLRSQSAEIDEEDWAESWKAFFWPEKIGRRIVVKPTWRSYEPEGDDIVLEIDPGMAFGTGTHPTTSLCIQKIEALIRPGDAVLDVGTGSGILLMAAGALGAGRLVGVDNDSVAIEVAAANLSLNGFGPEKRDLFVGNLAEKAQGPFDLVVANILAEVVVILIPDIGRVLRPGGRVILSGIIEEKVPMVMDALKASGFSESRYELDRGWAVCVASLNAPA</sequence>
<evidence type="ECO:0000256" key="6">
    <source>
        <dbReference type="HAMAP-Rule" id="MF_00735"/>
    </source>
</evidence>
<dbReference type="OrthoDB" id="9785995at2"/>
<dbReference type="CDD" id="cd02440">
    <property type="entry name" value="AdoMet_MTases"/>
    <property type="match status" value="1"/>
</dbReference>
<evidence type="ECO:0000256" key="1">
    <source>
        <dbReference type="ARBA" id="ARBA00009741"/>
    </source>
</evidence>
<dbReference type="GO" id="GO:0005737">
    <property type="term" value="C:cytoplasm"/>
    <property type="evidence" value="ECO:0007669"/>
    <property type="project" value="UniProtKB-SubCell"/>
</dbReference>
<keyword evidence="7" id="KW-0689">Ribosomal protein</keyword>